<reference evidence="1" key="1">
    <citation type="submission" date="2020-06" db="EMBL/GenBank/DDBJ databases">
        <authorList>
            <person name="Onetto C."/>
        </authorList>
    </citation>
    <scope>NUCLEOTIDE SEQUENCE</scope>
</reference>
<dbReference type="EMBL" id="CAIJEO010000009">
    <property type="protein sequence ID" value="CAD0098588.1"/>
    <property type="molecule type" value="Genomic_DNA"/>
</dbReference>
<evidence type="ECO:0000313" key="1">
    <source>
        <dbReference type="EMBL" id="CAD0098588.1"/>
    </source>
</evidence>
<accession>A0A9N8PKJ1</accession>
<dbReference type="OrthoDB" id="3887087at2759"/>
<evidence type="ECO:0008006" key="3">
    <source>
        <dbReference type="Google" id="ProtNLM"/>
    </source>
</evidence>
<comment type="caution">
    <text evidence="1">The sequence shown here is derived from an EMBL/GenBank/DDBJ whole genome shotgun (WGS) entry which is preliminary data.</text>
</comment>
<organism evidence="1 2">
    <name type="scientific">Aureobasidium mustum</name>
    <dbReference type="NCBI Taxonomy" id="2773714"/>
    <lineage>
        <taxon>Eukaryota</taxon>
        <taxon>Fungi</taxon>
        <taxon>Dikarya</taxon>
        <taxon>Ascomycota</taxon>
        <taxon>Pezizomycotina</taxon>
        <taxon>Dothideomycetes</taxon>
        <taxon>Dothideomycetidae</taxon>
        <taxon>Dothideales</taxon>
        <taxon>Saccotheciaceae</taxon>
        <taxon>Aureobasidium</taxon>
    </lineage>
</organism>
<keyword evidence="2" id="KW-1185">Reference proteome</keyword>
<evidence type="ECO:0000313" key="2">
    <source>
        <dbReference type="Proteomes" id="UP000714618"/>
    </source>
</evidence>
<protein>
    <recommendedName>
        <fullName evidence="3">F-box domain-containing protein</fullName>
    </recommendedName>
</protein>
<gene>
    <name evidence="1" type="ORF">AWRI4233_LOCUS7412</name>
</gene>
<dbReference type="Proteomes" id="UP000714618">
    <property type="component" value="Unassembled WGS sequence"/>
</dbReference>
<name>A0A9N8PKJ1_9PEZI</name>
<sequence length="309" mass="35653">MTTSKSLLALPNELLALIIENDDLTIKDLASLRLTCKHTKHFASNALGKRIFVDMDIRYTRDAFNWFTNLLLLDIGSHVRSVCLTLTYHPQKNCYPLKYYRHQEAEIKSGCSRLRDIRIESSHGIAYLWKKVLCAATHLQTFDYKDRDADIVKRHWTVPFRGTIESSDLLLDSIKSDYLGSLVLSHLHISASTLKKLLDIHEETLSTLDIRECVLIDGNWFEILNCIRLNLSHLRNFCIDILYEAVKKVPSPKPYIHDRRPWGLGFFLEHSPYALKKYSSPLKLKIEGQKEITHGLSELLKAREGHQAQ</sequence>
<proteinExistence type="predicted"/>
<dbReference type="AlphaFoldDB" id="A0A9N8PKJ1"/>